<dbReference type="Proteomes" id="UP000051739">
    <property type="component" value="Unassembled WGS sequence"/>
</dbReference>
<accession>A0A0R1VGP2</accession>
<evidence type="ECO:0000256" key="1">
    <source>
        <dbReference type="SAM" id="MobiDB-lite"/>
    </source>
</evidence>
<dbReference type="Pfam" id="PF12182">
    <property type="entry name" value="DUF3642"/>
    <property type="match status" value="1"/>
</dbReference>
<name>A0A0R1VGP2_9LACO</name>
<dbReference type="EMBL" id="AZFN01000006">
    <property type="protein sequence ID" value="KRM02804.1"/>
    <property type="molecule type" value="Genomic_DNA"/>
</dbReference>
<proteinExistence type="predicted"/>
<organism evidence="3 4">
    <name type="scientific">Limosilactobacillus gastricus DSM 16045</name>
    <dbReference type="NCBI Taxonomy" id="1423749"/>
    <lineage>
        <taxon>Bacteria</taxon>
        <taxon>Bacillati</taxon>
        <taxon>Bacillota</taxon>
        <taxon>Bacilli</taxon>
        <taxon>Lactobacillales</taxon>
        <taxon>Lactobacillaceae</taxon>
        <taxon>Limosilactobacillus</taxon>
    </lineage>
</organism>
<dbReference type="AlphaFoldDB" id="A0A0R1VGP2"/>
<evidence type="ECO:0000259" key="2">
    <source>
        <dbReference type="Pfam" id="PF12182"/>
    </source>
</evidence>
<keyword evidence="4" id="KW-1185">Reference proteome</keyword>
<feature type="domain" description="DUF3642" evidence="2">
    <location>
        <begin position="77"/>
        <end position="168"/>
    </location>
</feature>
<comment type="caution">
    <text evidence="3">The sequence shown here is derived from an EMBL/GenBank/DDBJ whole genome shotgun (WGS) entry which is preliminary data.</text>
</comment>
<feature type="region of interest" description="Disordered" evidence="1">
    <location>
        <begin position="35"/>
        <end position="54"/>
    </location>
</feature>
<reference evidence="3 4" key="1">
    <citation type="journal article" date="2015" name="Genome Announc.">
        <title>Expanding the biotechnology potential of lactobacilli through comparative genomics of 213 strains and associated genera.</title>
        <authorList>
            <person name="Sun Z."/>
            <person name="Harris H.M."/>
            <person name="McCann A."/>
            <person name="Guo C."/>
            <person name="Argimon S."/>
            <person name="Zhang W."/>
            <person name="Yang X."/>
            <person name="Jeffery I.B."/>
            <person name="Cooney J.C."/>
            <person name="Kagawa T.F."/>
            <person name="Liu W."/>
            <person name="Song Y."/>
            <person name="Salvetti E."/>
            <person name="Wrobel A."/>
            <person name="Rasinkangas P."/>
            <person name="Parkhill J."/>
            <person name="Rea M.C."/>
            <person name="O'Sullivan O."/>
            <person name="Ritari J."/>
            <person name="Douillard F.P."/>
            <person name="Paul Ross R."/>
            <person name="Yang R."/>
            <person name="Briner A.E."/>
            <person name="Felis G.E."/>
            <person name="de Vos W.M."/>
            <person name="Barrangou R."/>
            <person name="Klaenhammer T.R."/>
            <person name="Caufield P.W."/>
            <person name="Cui Y."/>
            <person name="Zhang H."/>
            <person name="O'Toole P.W."/>
        </authorList>
    </citation>
    <scope>NUCLEOTIDE SEQUENCE [LARGE SCALE GENOMIC DNA]</scope>
    <source>
        <strain evidence="3 4">DSM 16045</strain>
    </source>
</reference>
<dbReference type="PROSITE" id="PS51257">
    <property type="entry name" value="PROKAR_LIPOPROTEIN"/>
    <property type="match status" value="1"/>
</dbReference>
<sequence>MLRGVVKMNKKKIMAGIGSVIVILSLAGCQFGKNQTDNTSSTKSSSSASQVTNSSSNAQNLLVGSYQDDADKAAITLNSDGTGRYVYADPVNADTDDQLTWHQNSDGTYAINLQDADVTSVLTGRLSGQTLTISGDSSWNTETFTKVNGQLDLDKYLSDHHQTAASSTGTKNAINSADEAVALAKAVYGDNKGDWQWVCLSDNNGYLIDNQYYFVKAISKSSLNNGSMTGQPRVYESILMGQLKSS</sequence>
<dbReference type="PATRIC" id="fig|1423749.3.peg.1551"/>
<evidence type="ECO:0000313" key="3">
    <source>
        <dbReference type="EMBL" id="KRM02804.1"/>
    </source>
</evidence>
<dbReference type="InterPro" id="IPR020961">
    <property type="entry name" value="DUF3642_lipo"/>
</dbReference>
<protein>
    <recommendedName>
        <fullName evidence="2">DUF3642 domain-containing protein</fullName>
    </recommendedName>
</protein>
<evidence type="ECO:0000313" key="4">
    <source>
        <dbReference type="Proteomes" id="UP000051739"/>
    </source>
</evidence>
<gene>
    <name evidence="3" type="ORF">FC60_GL001498</name>
</gene>